<keyword evidence="4 6" id="KW-0687">Ribonucleoprotein</keyword>
<dbReference type="AlphaFoldDB" id="A0A9F1UCV5"/>
<keyword evidence="7" id="KW-0150">Chloroplast</keyword>
<keyword evidence="7" id="KW-0934">Plastid</keyword>
<comment type="subcellular location">
    <subcellularLocation>
        <location evidence="1 6">Plastid</location>
        <location evidence="1 6">Chloroplast</location>
    </subcellularLocation>
</comment>
<gene>
    <name evidence="6 7" type="primary">rpl32</name>
</gene>
<dbReference type="GO" id="GO:0009507">
    <property type="term" value="C:chloroplast"/>
    <property type="evidence" value="ECO:0007669"/>
    <property type="project" value="UniProtKB-SubCell"/>
</dbReference>
<protein>
    <recommendedName>
        <fullName evidence="5 6">Large ribosomal subunit protein bL32c</fullName>
    </recommendedName>
</protein>
<evidence type="ECO:0000313" key="7">
    <source>
        <dbReference type="EMBL" id="WAX01842.1"/>
    </source>
</evidence>
<name>A0A9F1UCV5_9ROSI</name>
<evidence type="ECO:0000256" key="4">
    <source>
        <dbReference type="ARBA" id="ARBA00023274"/>
    </source>
</evidence>
<dbReference type="SUPFAM" id="SSF57829">
    <property type="entry name" value="Zn-binding ribosomal proteins"/>
    <property type="match status" value="1"/>
</dbReference>
<dbReference type="PANTHER" id="PTHR36083:SF1">
    <property type="entry name" value="LARGE RIBOSOMAL SUBUNIT PROTEIN BL32C"/>
    <property type="match status" value="1"/>
</dbReference>
<dbReference type="InterPro" id="IPR002677">
    <property type="entry name" value="Ribosomal_bL32"/>
</dbReference>
<evidence type="ECO:0000256" key="3">
    <source>
        <dbReference type="ARBA" id="ARBA00022980"/>
    </source>
</evidence>
<dbReference type="HAMAP" id="MF_00340">
    <property type="entry name" value="Ribosomal_bL32"/>
    <property type="match status" value="1"/>
</dbReference>
<reference evidence="7" key="1">
    <citation type="submission" date="2022-04" db="EMBL/GenBank/DDBJ databases">
        <authorList>
            <person name="Mao C."/>
            <person name="Zeng Z.-F."/>
            <person name="Rao R."/>
            <person name="Yue L.-L."/>
        </authorList>
    </citation>
    <scope>NUCLEOTIDE SEQUENCE</scope>
</reference>
<keyword evidence="3 6" id="KW-0689">Ribosomal protein</keyword>
<sequence>MAVPKKRTSISKKHIRKNIWKKGGYWAALKAFSLSKSLSTGNSKSFFVRQINNKTLE</sequence>
<dbReference type="EMBL" id="ON361002">
    <property type="protein sequence ID" value="WAX01842.1"/>
    <property type="molecule type" value="Genomic_DNA"/>
</dbReference>
<evidence type="ECO:0000256" key="5">
    <source>
        <dbReference type="ARBA" id="ARBA00035280"/>
    </source>
</evidence>
<accession>A0A9F1UCV5</accession>
<geneLocation type="chloroplast" evidence="7"/>
<dbReference type="PANTHER" id="PTHR36083">
    <property type="entry name" value="50S RIBOSOMAL PROTEIN L32, CHLOROPLASTIC"/>
    <property type="match status" value="1"/>
</dbReference>
<evidence type="ECO:0000256" key="1">
    <source>
        <dbReference type="ARBA" id="ARBA00004229"/>
    </source>
</evidence>
<proteinExistence type="inferred from homology"/>
<dbReference type="GO" id="GO:0003735">
    <property type="term" value="F:structural constituent of ribosome"/>
    <property type="evidence" value="ECO:0007669"/>
    <property type="project" value="InterPro"/>
</dbReference>
<dbReference type="InterPro" id="IPR011332">
    <property type="entry name" value="Ribosomal_zn-bd"/>
</dbReference>
<dbReference type="GO" id="GO:0015934">
    <property type="term" value="C:large ribosomal subunit"/>
    <property type="evidence" value="ECO:0007669"/>
    <property type="project" value="InterPro"/>
</dbReference>
<evidence type="ECO:0000256" key="2">
    <source>
        <dbReference type="ARBA" id="ARBA00008560"/>
    </source>
</evidence>
<evidence type="ECO:0000256" key="6">
    <source>
        <dbReference type="HAMAP-Rule" id="MF_00340"/>
    </source>
</evidence>
<organism evidence="7">
    <name type="scientific">Garuga floribunda var. gamblei</name>
    <dbReference type="NCBI Taxonomy" id="2903308"/>
    <lineage>
        <taxon>Eukaryota</taxon>
        <taxon>Viridiplantae</taxon>
        <taxon>Streptophyta</taxon>
        <taxon>Embryophyta</taxon>
        <taxon>Tracheophyta</taxon>
        <taxon>Spermatophyta</taxon>
        <taxon>Magnoliopsida</taxon>
        <taxon>eudicotyledons</taxon>
        <taxon>Gunneridae</taxon>
        <taxon>Pentapetalae</taxon>
        <taxon>rosids</taxon>
        <taxon>malvids</taxon>
        <taxon>Sapindales</taxon>
        <taxon>Burseraceae</taxon>
        <taxon>Garuga</taxon>
    </lineage>
</organism>
<dbReference type="InterPro" id="IPR044958">
    <property type="entry name" value="Ribosomal_bL32_plant/cyanobact"/>
</dbReference>
<dbReference type="GO" id="GO:0006412">
    <property type="term" value="P:translation"/>
    <property type="evidence" value="ECO:0007669"/>
    <property type="project" value="UniProtKB-UniRule"/>
</dbReference>
<comment type="similarity">
    <text evidence="2 6">Belongs to the bacterial ribosomal protein bL32 family.</text>
</comment>